<protein>
    <submittedName>
        <fullName evidence="1">Uncharacterized protein</fullName>
    </submittedName>
</protein>
<accession>A0ACB8QDG4</accession>
<comment type="caution">
    <text evidence="1">The sequence shown here is derived from an EMBL/GenBank/DDBJ whole genome shotgun (WGS) entry which is preliminary data.</text>
</comment>
<organism evidence="1 2">
    <name type="scientific">Vararia minispora EC-137</name>
    <dbReference type="NCBI Taxonomy" id="1314806"/>
    <lineage>
        <taxon>Eukaryota</taxon>
        <taxon>Fungi</taxon>
        <taxon>Dikarya</taxon>
        <taxon>Basidiomycota</taxon>
        <taxon>Agaricomycotina</taxon>
        <taxon>Agaricomycetes</taxon>
        <taxon>Russulales</taxon>
        <taxon>Lachnocladiaceae</taxon>
        <taxon>Vararia</taxon>
    </lineage>
</organism>
<name>A0ACB8QDG4_9AGAM</name>
<evidence type="ECO:0000313" key="2">
    <source>
        <dbReference type="Proteomes" id="UP000814128"/>
    </source>
</evidence>
<keyword evidence="2" id="KW-1185">Reference proteome</keyword>
<reference evidence="1" key="2">
    <citation type="journal article" date="2022" name="New Phytol.">
        <title>Evolutionary transition to the ectomycorrhizal habit in the genomes of a hyperdiverse lineage of mushroom-forming fungi.</title>
        <authorList>
            <person name="Looney B."/>
            <person name="Miyauchi S."/>
            <person name="Morin E."/>
            <person name="Drula E."/>
            <person name="Courty P.E."/>
            <person name="Kohler A."/>
            <person name="Kuo A."/>
            <person name="LaButti K."/>
            <person name="Pangilinan J."/>
            <person name="Lipzen A."/>
            <person name="Riley R."/>
            <person name="Andreopoulos W."/>
            <person name="He G."/>
            <person name="Johnson J."/>
            <person name="Nolan M."/>
            <person name="Tritt A."/>
            <person name="Barry K.W."/>
            <person name="Grigoriev I.V."/>
            <person name="Nagy L.G."/>
            <person name="Hibbett D."/>
            <person name="Henrissat B."/>
            <person name="Matheny P.B."/>
            <person name="Labbe J."/>
            <person name="Martin F.M."/>
        </authorList>
    </citation>
    <scope>NUCLEOTIDE SEQUENCE</scope>
    <source>
        <strain evidence="1">EC-137</strain>
    </source>
</reference>
<dbReference type="Proteomes" id="UP000814128">
    <property type="component" value="Unassembled WGS sequence"/>
</dbReference>
<sequence length="412" mass="44846">MPSPSSPAHTGKASGAAALLPAASIQSPPSLPPKPTFTESITPSSQNTLNQAGGTASRDSRLDIYPLAVSTNPPGASSNGEVRAPSLALTDIDDMPAYLSISSGSPVEGGSFTPRGLPPMRKTISMTLCGERVHYDLSTLEDDPATIIRLLKMSASDRDNWMIIASSYRRAGKLHAAILVVSKMLDVMKVNGILEEDLRPAFLMLASCYTELRRRTVAFHGKETDESRVQHERARSWLQKVHGHTGLGSNPTDTIASTITPASPAFSRALASRPMAGKLVKREMQLLRDQQISHLTQLAEIIAGKRKADDSIMQQERSRRRRLEQEKQELEKQLAMAQEREQRALEQVHDEMVARLTAEERAQEEEQKRIQAQNGVSPLLEALSAVLSRAASGGDVAQLTAGILQAIPPTWD</sequence>
<reference evidence="1" key="1">
    <citation type="submission" date="2021-02" db="EMBL/GenBank/DDBJ databases">
        <authorList>
            <consortium name="DOE Joint Genome Institute"/>
            <person name="Ahrendt S."/>
            <person name="Looney B.P."/>
            <person name="Miyauchi S."/>
            <person name="Morin E."/>
            <person name="Drula E."/>
            <person name="Courty P.E."/>
            <person name="Chicoki N."/>
            <person name="Fauchery L."/>
            <person name="Kohler A."/>
            <person name="Kuo A."/>
            <person name="Labutti K."/>
            <person name="Pangilinan J."/>
            <person name="Lipzen A."/>
            <person name="Riley R."/>
            <person name="Andreopoulos W."/>
            <person name="He G."/>
            <person name="Johnson J."/>
            <person name="Barry K.W."/>
            <person name="Grigoriev I.V."/>
            <person name="Nagy L."/>
            <person name="Hibbett D."/>
            <person name="Henrissat B."/>
            <person name="Matheny P.B."/>
            <person name="Labbe J."/>
            <person name="Martin F."/>
        </authorList>
    </citation>
    <scope>NUCLEOTIDE SEQUENCE</scope>
    <source>
        <strain evidence="1">EC-137</strain>
    </source>
</reference>
<proteinExistence type="predicted"/>
<gene>
    <name evidence="1" type="ORF">K488DRAFT_88514</name>
</gene>
<dbReference type="EMBL" id="MU273663">
    <property type="protein sequence ID" value="KAI0029658.1"/>
    <property type="molecule type" value="Genomic_DNA"/>
</dbReference>
<evidence type="ECO:0000313" key="1">
    <source>
        <dbReference type="EMBL" id="KAI0029658.1"/>
    </source>
</evidence>